<comment type="caution">
    <text evidence="2">The sequence shown here is derived from an EMBL/GenBank/DDBJ whole genome shotgun (WGS) entry which is preliminary data.</text>
</comment>
<dbReference type="InterPro" id="IPR058741">
    <property type="entry name" value="MurL_C"/>
</dbReference>
<sequence length="90" mass="10401">CGNCPKCLFIYVALYPFLEKKQLLKIFGKDLFENKKLLGTMKALIGEGKFKPFECVGTYKESRTAFNLSLKKAKRIEKIPYLLKKFNEVS</sequence>
<name>X1R3I2_9ZZZZ</name>
<dbReference type="Pfam" id="PF26298">
    <property type="entry name" value="MurL_epimerase_C"/>
    <property type="match status" value="1"/>
</dbReference>
<accession>X1R3I2</accession>
<feature type="domain" description="MurL C-terminal" evidence="1">
    <location>
        <begin position="1"/>
        <end position="76"/>
    </location>
</feature>
<dbReference type="EMBL" id="BARV01036867">
    <property type="protein sequence ID" value="GAI57675.1"/>
    <property type="molecule type" value="Genomic_DNA"/>
</dbReference>
<proteinExistence type="predicted"/>
<reference evidence="2" key="1">
    <citation type="journal article" date="2014" name="Front. Microbiol.">
        <title>High frequency of phylogenetically diverse reductive dehalogenase-homologous genes in deep subseafloor sedimentary metagenomes.</title>
        <authorList>
            <person name="Kawai M."/>
            <person name="Futagami T."/>
            <person name="Toyoda A."/>
            <person name="Takaki Y."/>
            <person name="Nishi S."/>
            <person name="Hori S."/>
            <person name="Arai W."/>
            <person name="Tsubouchi T."/>
            <person name="Morono Y."/>
            <person name="Uchiyama I."/>
            <person name="Ito T."/>
            <person name="Fujiyama A."/>
            <person name="Inagaki F."/>
            <person name="Takami H."/>
        </authorList>
    </citation>
    <scope>NUCLEOTIDE SEQUENCE</scope>
    <source>
        <strain evidence="2">Expedition CK06-06</strain>
    </source>
</reference>
<evidence type="ECO:0000313" key="2">
    <source>
        <dbReference type="EMBL" id="GAI57675.1"/>
    </source>
</evidence>
<evidence type="ECO:0000259" key="1">
    <source>
        <dbReference type="Pfam" id="PF26298"/>
    </source>
</evidence>
<dbReference type="AlphaFoldDB" id="X1R3I2"/>
<organism evidence="2">
    <name type="scientific">marine sediment metagenome</name>
    <dbReference type="NCBI Taxonomy" id="412755"/>
    <lineage>
        <taxon>unclassified sequences</taxon>
        <taxon>metagenomes</taxon>
        <taxon>ecological metagenomes</taxon>
    </lineage>
</organism>
<gene>
    <name evidence="2" type="ORF">S06H3_57170</name>
</gene>
<protein>
    <recommendedName>
        <fullName evidence="1">MurL C-terminal domain-containing protein</fullName>
    </recommendedName>
</protein>
<feature type="non-terminal residue" evidence="2">
    <location>
        <position position="1"/>
    </location>
</feature>